<dbReference type="PANTHER" id="PTHR10010">
    <property type="entry name" value="SOLUTE CARRIER FAMILY 34 SODIUM PHOSPHATE , MEMBER 2-RELATED"/>
    <property type="match status" value="1"/>
</dbReference>
<comment type="caution">
    <text evidence="8">The sequence shown here is derived from an EMBL/GenBank/DDBJ whole genome shotgun (WGS) entry which is preliminary data.</text>
</comment>
<dbReference type="GO" id="GO:0005436">
    <property type="term" value="F:sodium:phosphate symporter activity"/>
    <property type="evidence" value="ECO:0007669"/>
    <property type="project" value="InterPro"/>
</dbReference>
<evidence type="ECO:0000256" key="5">
    <source>
        <dbReference type="ARBA" id="ARBA00023136"/>
    </source>
</evidence>
<feature type="transmembrane region" description="Helical" evidence="7">
    <location>
        <begin position="259"/>
        <end position="280"/>
    </location>
</feature>
<evidence type="ECO:0000256" key="7">
    <source>
        <dbReference type="SAM" id="Phobius"/>
    </source>
</evidence>
<sequence>MFHEIVFPATFGFALFLLGMKIMEASLQAWAGPRLIKLLQASTRTPWTGLLSSTFVTAVLQSSTAVTVMTIGLVNAGLLSYGRTLGIILGGNIGTCLTTELIALNISRLGIPLMIGSLVIWACAVMGEEAYAHGQDGGRWARRLRPIQFGSLAAFGFSLIMIAIKWMQSIGPALENRGVISWLLMHADDSLLWGAIAGAILTALIHSSAAVIAMTMGLVAAGALPIEFGIAMVIGSNVGTCITPLIASVGSSRSGQFVAWSHVILNVLGAVLFMPLVPWLEAAAVWLSPDPAAQIAHTQTIFNVVCSLLALPFCYLPIWSKWSGPTHRPREYSTRPMALPPAKMRD</sequence>
<feature type="transmembrane region" description="Helical" evidence="7">
    <location>
        <begin position="191"/>
        <end position="221"/>
    </location>
</feature>
<dbReference type="EMBL" id="WNZW01000002">
    <property type="protein sequence ID" value="MUG45069.1"/>
    <property type="molecule type" value="Genomic_DNA"/>
</dbReference>
<organism evidence="8 9">
    <name type="scientific">Paenibacillus woosongensis</name>
    <dbReference type="NCBI Taxonomy" id="307580"/>
    <lineage>
        <taxon>Bacteria</taxon>
        <taxon>Bacillati</taxon>
        <taxon>Bacillota</taxon>
        <taxon>Bacilli</taxon>
        <taxon>Bacillales</taxon>
        <taxon>Paenibacillaceae</taxon>
        <taxon>Paenibacillus</taxon>
    </lineage>
</organism>
<dbReference type="GO" id="GO:0044341">
    <property type="term" value="P:sodium-dependent phosphate transport"/>
    <property type="evidence" value="ECO:0007669"/>
    <property type="project" value="InterPro"/>
</dbReference>
<dbReference type="RefSeq" id="WP_155610446.1">
    <property type="nucleotide sequence ID" value="NZ_WNZW01000002.1"/>
</dbReference>
<name>A0A7X2YZY5_9BACL</name>
<protein>
    <submittedName>
        <fullName evidence="8">Na/Pi cotransporter family protein</fullName>
    </submittedName>
</protein>
<feature type="region of interest" description="Disordered" evidence="6">
    <location>
        <begin position="326"/>
        <end position="346"/>
    </location>
</feature>
<keyword evidence="5 7" id="KW-0472">Membrane</keyword>
<keyword evidence="4 7" id="KW-1133">Transmembrane helix</keyword>
<feature type="transmembrane region" description="Helical" evidence="7">
    <location>
        <begin position="228"/>
        <end position="247"/>
    </location>
</feature>
<evidence type="ECO:0000313" key="8">
    <source>
        <dbReference type="EMBL" id="MUG45069.1"/>
    </source>
</evidence>
<dbReference type="AlphaFoldDB" id="A0A7X2YZY5"/>
<dbReference type="NCBIfam" id="NF037997">
    <property type="entry name" value="Na_Pi_symport"/>
    <property type="match status" value="1"/>
</dbReference>
<proteinExistence type="predicted"/>
<evidence type="ECO:0000313" key="9">
    <source>
        <dbReference type="Proteomes" id="UP000447876"/>
    </source>
</evidence>
<evidence type="ECO:0000256" key="4">
    <source>
        <dbReference type="ARBA" id="ARBA00022989"/>
    </source>
</evidence>
<reference evidence="8 9" key="1">
    <citation type="submission" date="2019-11" db="EMBL/GenBank/DDBJ databases">
        <title>Draft genome sequences of five Paenibacillus species of dairy origin.</title>
        <authorList>
            <person name="Olajide A.M."/>
            <person name="Chen S."/>
            <person name="Lapointe G."/>
        </authorList>
    </citation>
    <scope>NUCLEOTIDE SEQUENCE [LARGE SCALE GENOMIC DNA]</scope>
    <source>
        <strain evidence="8 9">12CR55</strain>
    </source>
</reference>
<keyword evidence="3 7" id="KW-0812">Transmembrane</keyword>
<feature type="transmembrane region" description="Helical" evidence="7">
    <location>
        <begin position="301"/>
        <end position="319"/>
    </location>
</feature>
<dbReference type="OrthoDB" id="9763003at2"/>
<accession>A0A7X2YZY5</accession>
<keyword evidence="2" id="KW-1003">Cell membrane</keyword>
<comment type="subcellular location">
    <subcellularLocation>
        <location evidence="1">Cell membrane</location>
        <topology evidence="1">Multi-pass membrane protein</topology>
    </subcellularLocation>
</comment>
<evidence type="ECO:0000256" key="3">
    <source>
        <dbReference type="ARBA" id="ARBA00022692"/>
    </source>
</evidence>
<gene>
    <name evidence="8" type="ORF">GNP95_08680</name>
</gene>
<dbReference type="Proteomes" id="UP000447876">
    <property type="component" value="Unassembled WGS sequence"/>
</dbReference>
<dbReference type="Pfam" id="PF02690">
    <property type="entry name" value="Na_Pi_cotrans"/>
    <property type="match status" value="2"/>
</dbReference>
<evidence type="ECO:0000256" key="6">
    <source>
        <dbReference type="SAM" id="MobiDB-lite"/>
    </source>
</evidence>
<feature type="transmembrane region" description="Helical" evidence="7">
    <location>
        <begin position="85"/>
        <end position="103"/>
    </location>
</feature>
<dbReference type="GO" id="GO:0005886">
    <property type="term" value="C:plasma membrane"/>
    <property type="evidence" value="ECO:0007669"/>
    <property type="project" value="UniProtKB-SubCell"/>
</dbReference>
<feature type="transmembrane region" description="Helical" evidence="7">
    <location>
        <begin position="55"/>
        <end position="78"/>
    </location>
</feature>
<feature type="transmembrane region" description="Helical" evidence="7">
    <location>
        <begin position="147"/>
        <end position="167"/>
    </location>
</feature>
<evidence type="ECO:0000256" key="2">
    <source>
        <dbReference type="ARBA" id="ARBA00022475"/>
    </source>
</evidence>
<evidence type="ECO:0000256" key="1">
    <source>
        <dbReference type="ARBA" id="ARBA00004651"/>
    </source>
</evidence>
<dbReference type="InterPro" id="IPR003841">
    <property type="entry name" value="Na/Pi_transpt"/>
</dbReference>
<dbReference type="PANTHER" id="PTHR10010:SF46">
    <property type="entry name" value="SODIUM-DEPENDENT PHOSPHATE TRANSPORT PROTEIN 2B"/>
    <property type="match status" value="1"/>
</dbReference>